<comment type="caution">
    <text evidence="1">The sequence shown here is derived from an EMBL/GenBank/DDBJ whole genome shotgun (WGS) entry which is preliminary data.</text>
</comment>
<name>A0ACB8B254_9AGAM</name>
<evidence type="ECO:0000313" key="1">
    <source>
        <dbReference type="EMBL" id="KAH7919479.1"/>
    </source>
</evidence>
<sequence>MRNHKLATHWTEEHTKAFLELKVALTSGPVLQAPQYDGSNFVLTTDGCMEGFAAVLSQRKRTQTPSGKWVESL</sequence>
<dbReference type="EMBL" id="MU266656">
    <property type="protein sequence ID" value="KAH7919479.1"/>
    <property type="molecule type" value="Genomic_DNA"/>
</dbReference>
<feature type="non-terminal residue" evidence="1">
    <location>
        <position position="73"/>
    </location>
</feature>
<keyword evidence="2" id="KW-1185">Reference proteome</keyword>
<organism evidence="1 2">
    <name type="scientific">Leucogyrophana mollusca</name>
    <dbReference type="NCBI Taxonomy" id="85980"/>
    <lineage>
        <taxon>Eukaryota</taxon>
        <taxon>Fungi</taxon>
        <taxon>Dikarya</taxon>
        <taxon>Basidiomycota</taxon>
        <taxon>Agaricomycotina</taxon>
        <taxon>Agaricomycetes</taxon>
        <taxon>Agaricomycetidae</taxon>
        <taxon>Boletales</taxon>
        <taxon>Boletales incertae sedis</taxon>
        <taxon>Leucogyrophana</taxon>
    </lineage>
</organism>
<gene>
    <name evidence="1" type="ORF">BV22DRAFT_986338</name>
</gene>
<reference evidence="1" key="1">
    <citation type="journal article" date="2021" name="New Phytol.">
        <title>Evolutionary innovations through gain and loss of genes in the ectomycorrhizal Boletales.</title>
        <authorList>
            <person name="Wu G."/>
            <person name="Miyauchi S."/>
            <person name="Morin E."/>
            <person name="Kuo A."/>
            <person name="Drula E."/>
            <person name="Varga T."/>
            <person name="Kohler A."/>
            <person name="Feng B."/>
            <person name="Cao Y."/>
            <person name="Lipzen A."/>
            <person name="Daum C."/>
            <person name="Hundley H."/>
            <person name="Pangilinan J."/>
            <person name="Johnson J."/>
            <person name="Barry K."/>
            <person name="LaButti K."/>
            <person name="Ng V."/>
            <person name="Ahrendt S."/>
            <person name="Min B."/>
            <person name="Choi I.G."/>
            <person name="Park H."/>
            <person name="Plett J.M."/>
            <person name="Magnuson J."/>
            <person name="Spatafora J.W."/>
            <person name="Nagy L.G."/>
            <person name="Henrissat B."/>
            <person name="Grigoriev I.V."/>
            <person name="Yang Z.L."/>
            <person name="Xu J."/>
            <person name="Martin F.M."/>
        </authorList>
    </citation>
    <scope>NUCLEOTIDE SEQUENCE</scope>
    <source>
        <strain evidence="1">KUC20120723A-06</strain>
    </source>
</reference>
<proteinExistence type="predicted"/>
<evidence type="ECO:0000313" key="2">
    <source>
        <dbReference type="Proteomes" id="UP000790709"/>
    </source>
</evidence>
<accession>A0ACB8B254</accession>
<protein>
    <submittedName>
        <fullName evidence="1">Uncharacterized protein</fullName>
    </submittedName>
</protein>
<dbReference type="Proteomes" id="UP000790709">
    <property type="component" value="Unassembled WGS sequence"/>
</dbReference>